<evidence type="ECO:0000256" key="2">
    <source>
        <dbReference type="ARBA" id="ARBA00022679"/>
    </source>
</evidence>
<keyword evidence="2 3" id="KW-0808">Transferase</keyword>
<dbReference type="AlphaFoldDB" id="A0A1G7AXL5"/>
<evidence type="ECO:0000259" key="4">
    <source>
        <dbReference type="Pfam" id="PF00185"/>
    </source>
</evidence>
<dbReference type="InterPro" id="IPR006132">
    <property type="entry name" value="Asp/Orn_carbamoyltranf_P-bd"/>
</dbReference>
<organism evidence="6 7">
    <name type="scientific">Kordiimonas lacus</name>
    <dbReference type="NCBI Taxonomy" id="637679"/>
    <lineage>
        <taxon>Bacteria</taxon>
        <taxon>Pseudomonadati</taxon>
        <taxon>Pseudomonadota</taxon>
        <taxon>Alphaproteobacteria</taxon>
        <taxon>Kordiimonadales</taxon>
        <taxon>Kordiimonadaceae</taxon>
        <taxon>Kordiimonas</taxon>
    </lineage>
</organism>
<comment type="similarity">
    <text evidence="3">Belongs to the aspartate/ornithine carbamoyltransferase superfamily.</text>
</comment>
<evidence type="ECO:0000256" key="1">
    <source>
        <dbReference type="ARBA" id="ARBA00003822"/>
    </source>
</evidence>
<keyword evidence="7" id="KW-1185">Reference proteome</keyword>
<comment type="function">
    <text evidence="1">Reversibly catalyzes the transfer of the carbamoyl group from carbamoyl phosphate (CP) to the N(epsilon) atom of ornithine (ORN) to produce L-citrulline.</text>
</comment>
<dbReference type="InterPro" id="IPR006131">
    <property type="entry name" value="Asp_carbamoyltransf_Asp/Orn-bd"/>
</dbReference>
<name>A0A1G7AXL5_9PROT</name>
<dbReference type="GO" id="GO:0044205">
    <property type="term" value="P:'de novo' UMP biosynthetic process"/>
    <property type="evidence" value="ECO:0007669"/>
    <property type="project" value="UniProtKB-UniPathway"/>
</dbReference>
<dbReference type="Gene3D" id="3.40.50.1370">
    <property type="entry name" value="Aspartate/ornithine carbamoyltransferase"/>
    <property type="match status" value="2"/>
</dbReference>
<dbReference type="GO" id="GO:0016597">
    <property type="term" value="F:amino acid binding"/>
    <property type="evidence" value="ECO:0007669"/>
    <property type="project" value="InterPro"/>
</dbReference>
<evidence type="ECO:0000259" key="5">
    <source>
        <dbReference type="Pfam" id="PF02729"/>
    </source>
</evidence>
<dbReference type="PRINTS" id="PR00101">
    <property type="entry name" value="ATCASE"/>
</dbReference>
<feature type="domain" description="Aspartate/ornithine carbamoyltransferase carbamoyl-P binding" evidence="5">
    <location>
        <begin position="49"/>
        <end position="190"/>
    </location>
</feature>
<dbReference type="SUPFAM" id="SSF53671">
    <property type="entry name" value="Aspartate/ornithine carbamoyltransferase"/>
    <property type="match status" value="1"/>
</dbReference>
<feature type="domain" description="Aspartate/ornithine carbamoyltransferase Asp/Orn-binding" evidence="4">
    <location>
        <begin position="204"/>
        <end position="350"/>
    </location>
</feature>
<dbReference type="Proteomes" id="UP000183685">
    <property type="component" value="Unassembled WGS sequence"/>
</dbReference>
<dbReference type="OrthoDB" id="9774690at2"/>
<sequence length="363" mass="40627">MVGAEKAIFEGAASFEPERPDVYGSAHPKGLLRAVQEEHEYLLTLSKNHVASAAQFERPLLTQLFRLAAKYEANPDRFATPMKPLSGKLLISAFYEPSTRTRLSFESAWHRLGGDIMSITDRSTTGIAKGESLSDVAEMFNNYGDCVVLRDNAESSVMEMMGALRIPIINAGNGMDEHPTQALADLYAIMKWRPDLLAEEPENKIRIGIVGVPNRMRTVRSLLTLLSRFSNSFEEVVVIHDDKNGDVWAPEQKENLLREGLNIRESDDLDKELPELDVVYINAIAWVADGFEVMGKNLKLDKDSPLKKDSIILHPLARGDELCTSLDDTAHNWYFAQARGAVFMRMALLTCIVQRTEMVMDVV</sequence>
<dbReference type="PANTHER" id="PTHR45753:SF6">
    <property type="entry name" value="ASPARTATE CARBAMOYLTRANSFERASE"/>
    <property type="match status" value="1"/>
</dbReference>
<dbReference type="PRINTS" id="PR00100">
    <property type="entry name" value="AOTCASE"/>
</dbReference>
<gene>
    <name evidence="6" type="ORF">SAMN04488071_2258</name>
</gene>
<dbReference type="EMBL" id="FNAK01000005">
    <property type="protein sequence ID" value="SDE19452.1"/>
    <property type="molecule type" value="Genomic_DNA"/>
</dbReference>
<dbReference type="Pfam" id="PF02729">
    <property type="entry name" value="OTCace_N"/>
    <property type="match status" value="1"/>
</dbReference>
<accession>A0A1G7AXL5</accession>
<dbReference type="GO" id="GO:0016743">
    <property type="term" value="F:carboxyl- or carbamoyltransferase activity"/>
    <property type="evidence" value="ECO:0007669"/>
    <property type="project" value="InterPro"/>
</dbReference>
<dbReference type="PROSITE" id="PS00097">
    <property type="entry name" value="CARBAMOYLTRANSFERASE"/>
    <property type="match status" value="1"/>
</dbReference>
<evidence type="ECO:0000313" key="6">
    <source>
        <dbReference type="EMBL" id="SDE19452.1"/>
    </source>
</evidence>
<protein>
    <submittedName>
        <fullName evidence="6">Aspartate carbamoyltransferase catalytic subunit</fullName>
    </submittedName>
</protein>
<dbReference type="InterPro" id="IPR006130">
    <property type="entry name" value="Asp/Orn_carbamoylTrfase"/>
</dbReference>
<dbReference type="STRING" id="637679.GCA_001550055_03423"/>
<dbReference type="PANTHER" id="PTHR45753">
    <property type="entry name" value="ORNITHINE CARBAMOYLTRANSFERASE, MITOCHONDRIAL"/>
    <property type="match status" value="1"/>
</dbReference>
<reference evidence="6 7" key="1">
    <citation type="submission" date="2016-10" db="EMBL/GenBank/DDBJ databases">
        <authorList>
            <person name="de Groot N.N."/>
        </authorList>
    </citation>
    <scope>NUCLEOTIDE SEQUENCE [LARGE SCALE GENOMIC DNA]</scope>
    <source>
        <strain evidence="6 7">CGMCC 1.9109</strain>
    </source>
</reference>
<evidence type="ECO:0000256" key="3">
    <source>
        <dbReference type="RuleBase" id="RU003634"/>
    </source>
</evidence>
<dbReference type="Pfam" id="PF00185">
    <property type="entry name" value="OTCace"/>
    <property type="match status" value="1"/>
</dbReference>
<proteinExistence type="inferred from homology"/>
<dbReference type="RefSeq" id="WP_068307239.1">
    <property type="nucleotide sequence ID" value="NZ_DAIOMO010000008.1"/>
</dbReference>
<dbReference type="GO" id="GO:0005829">
    <property type="term" value="C:cytosol"/>
    <property type="evidence" value="ECO:0007669"/>
    <property type="project" value="TreeGrafter"/>
</dbReference>
<dbReference type="UniPathway" id="UPA00070">
    <property type="reaction ID" value="UER00116"/>
</dbReference>
<dbReference type="InterPro" id="IPR036901">
    <property type="entry name" value="Asp/Orn_carbamoylTrfase_sf"/>
</dbReference>
<dbReference type="GO" id="GO:0006520">
    <property type="term" value="P:amino acid metabolic process"/>
    <property type="evidence" value="ECO:0007669"/>
    <property type="project" value="InterPro"/>
</dbReference>
<evidence type="ECO:0000313" key="7">
    <source>
        <dbReference type="Proteomes" id="UP000183685"/>
    </source>
</evidence>